<organism evidence="2 3">
    <name type="scientific">Oryzias javanicus</name>
    <name type="common">Javanese ricefish</name>
    <name type="synonym">Aplocheilus javanicus</name>
    <dbReference type="NCBI Taxonomy" id="123683"/>
    <lineage>
        <taxon>Eukaryota</taxon>
        <taxon>Metazoa</taxon>
        <taxon>Chordata</taxon>
        <taxon>Craniata</taxon>
        <taxon>Vertebrata</taxon>
        <taxon>Euteleostomi</taxon>
        <taxon>Actinopterygii</taxon>
        <taxon>Neopterygii</taxon>
        <taxon>Teleostei</taxon>
        <taxon>Neoteleostei</taxon>
        <taxon>Acanthomorphata</taxon>
        <taxon>Ovalentaria</taxon>
        <taxon>Atherinomorphae</taxon>
        <taxon>Beloniformes</taxon>
        <taxon>Adrianichthyidae</taxon>
        <taxon>Oryziinae</taxon>
        <taxon>Oryzias</taxon>
    </lineage>
</organism>
<gene>
    <name evidence="2" type="ORF">OJAV_G00235910</name>
</gene>
<feature type="transmembrane region" description="Helical" evidence="1">
    <location>
        <begin position="12"/>
        <end position="29"/>
    </location>
</feature>
<sequence length="79" mass="9598">MTPLCSDGEMWIVYLKINYILTFFFSKLFDRNALWSIFANLDSDKLFKLVFCKDFWEIRLGQHQRQRGQLRLLCRRCSL</sequence>
<protein>
    <submittedName>
        <fullName evidence="2">Uncharacterized protein</fullName>
    </submittedName>
</protein>
<evidence type="ECO:0000313" key="3">
    <source>
        <dbReference type="Proteomes" id="UP000283210"/>
    </source>
</evidence>
<reference evidence="2 3" key="2">
    <citation type="submission" date="2019-01" db="EMBL/GenBank/DDBJ databases">
        <title>A chromosome length genome reference of the Java medaka (oryzias javanicus).</title>
        <authorList>
            <person name="Herpin A."/>
            <person name="Takehana Y."/>
            <person name="Naruse K."/>
            <person name="Ansai S."/>
            <person name="Kawaguchi M."/>
        </authorList>
    </citation>
    <scope>NUCLEOTIDE SEQUENCE [LARGE SCALE GENOMIC DNA]</scope>
    <source>
        <strain evidence="2">RS831</strain>
        <tissue evidence="2">Whole body</tissue>
    </source>
</reference>
<keyword evidence="1" id="KW-1133">Transmembrane helix</keyword>
<evidence type="ECO:0000313" key="2">
    <source>
        <dbReference type="EMBL" id="RVE55477.1"/>
    </source>
</evidence>
<dbReference type="EMBL" id="ML136697">
    <property type="protein sequence ID" value="RVE55477.1"/>
    <property type="molecule type" value="Genomic_DNA"/>
</dbReference>
<proteinExistence type="predicted"/>
<keyword evidence="3" id="KW-1185">Reference proteome</keyword>
<dbReference type="AlphaFoldDB" id="A0A3S2MB20"/>
<reference evidence="2 3" key="1">
    <citation type="submission" date="2018-11" db="EMBL/GenBank/DDBJ databases">
        <authorList>
            <person name="Lopez-Roques C."/>
            <person name="Donnadieu C."/>
            <person name="Bouchez O."/>
            <person name="Klopp C."/>
            <person name="Cabau C."/>
            <person name="Zahm M."/>
        </authorList>
    </citation>
    <scope>NUCLEOTIDE SEQUENCE [LARGE SCALE GENOMIC DNA]</scope>
    <source>
        <strain evidence="2">RS831</strain>
        <tissue evidence="2">Whole body</tissue>
    </source>
</reference>
<evidence type="ECO:0000256" key="1">
    <source>
        <dbReference type="SAM" id="Phobius"/>
    </source>
</evidence>
<accession>A0A3S2MB20</accession>
<dbReference type="Proteomes" id="UP000283210">
    <property type="component" value="Unassembled WGS sequence"/>
</dbReference>
<keyword evidence="1" id="KW-0812">Transmembrane</keyword>
<keyword evidence="1" id="KW-0472">Membrane</keyword>
<name>A0A3S2MB20_ORYJA</name>